<protein>
    <submittedName>
        <fullName evidence="3">Uncharacterized protein</fullName>
    </submittedName>
</protein>
<gene>
    <name evidence="3" type="ORF">ERS852407_01633</name>
</gene>
<sequence length="176" mass="19883">MNEKKVQKFIMVFLMCTAGAVMLQLAAPMILGLIVNAVSIGIPFAVYYLLIRKKWRIRIIKSSEEKEQSGSGSGAAEEGPDDGNKGQDERDTPVYEWYTRCGRERIKAISTNIFAHKKNEFWIRTDGVCNIRTPKGYRRAGNLPGYPGAQANTITEYLKQDGFYAVNDGRYIYVSR</sequence>
<keyword evidence="2" id="KW-1133">Transmembrane helix</keyword>
<name>A0A174BJK8_9FIRM</name>
<evidence type="ECO:0000256" key="2">
    <source>
        <dbReference type="SAM" id="Phobius"/>
    </source>
</evidence>
<evidence type="ECO:0000313" key="4">
    <source>
        <dbReference type="Proteomes" id="UP000095651"/>
    </source>
</evidence>
<reference evidence="3 4" key="1">
    <citation type="submission" date="2015-09" db="EMBL/GenBank/DDBJ databases">
        <authorList>
            <consortium name="Pathogen Informatics"/>
        </authorList>
    </citation>
    <scope>NUCLEOTIDE SEQUENCE [LARGE SCALE GENOMIC DNA]</scope>
    <source>
        <strain evidence="3 4">2789STDY5608850</strain>
    </source>
</reference>
<proteinExistence type="predicted"/>
<keyword evidence="2" id="KW-0812">Transmembrane</keyword>
<dbReference type="Proteomes" id="UP000095651">
    <property type="component" value="Unassembled WGS sequence"/>
</dbReference>
<dbReference type="EMBL" id="CYZE01000003">
    <property type="protein sequence ID" value="CUO01251.1"/>
    <property type="molecule type" value="Genomic_DNA"/>
</dbReference>
<dbReference type="RefSeq" id="WP_055654103.1">
    <property type="nucleotide sequence ID" value="NZ_CABIXC010000003.1"/>
</dbReference>
<feature type="transmembrane region" description="Helical" evidence="2">
    <location>
        <begin position="9"/>
        <end position="27"/>
    </location>
</feature>
<evidence type="ECO:0000313" key="3">
    <source>
        <dbReference type="EMBL" id="CUO01251.1"/>
    </source>
</evidence>
<dbReference type="AlphaFoldDB" id="A0A174BJK8"/>
<accession>A0A174BJK8</accession>
<keyword evidence="2" id="KW-0472">Membrane</keyword>
<feature type="transmembrane region" description="Helical" evidence="2">
    <location>
        <begin position="33"/>
        <end position="51"/>
    </location>
</feature>
<evidence type="ECO:0000256" key="1">
    <source>
        <dbReference type="SAM" id="MobiDB-lite"/>
    </source>
</evidence>
<organism evidence="3 4">
    <name type="scientific">Hungatella hathewayi</name>
    <dbReference type="NCBI Taxonomy" id="154046"/>
    <lineage>
        <taxon>Bacteria</taxon>
        <taxon>Bacillati</taxon>
        <taxon>Bacillota</taxon>
        <taxon>Clostridia</taxon>
        <taxon>Lachnospirales</taxon>
        <taxon>Lachnospiraceae</taxon>
        <taxon>Hungatella</taxon>
    </lineage>
</organism>
<feature type="region of interest" description="Disordered" evidence="1">
    <location>
        <begin position="66"/>
        <end position="90"/>
    </location>
</feature>